<gene>
    <name evidence="2" type="ORF">Back11_13870</name>
</gene>
<sequence>MSKLYSKKMDTDYLEARIDEVIDRTFADKRLVGAVIKVAVDGELVYNRAAGLADREKNQPMQENNLFRLASVSKPIVSTAALVLLSQGRIHLDDRVDRWLPEFRPRLENGDFAILTIRHLITHTAGLTYRFFQEENGSYHRAGVSDGMDQTDITLEENLRRIASVPLLYTPGTQWKYSIATDVLGAVIEKVSGAPLSEAVQSLVLKPLGMNDTGFTAVDPERLATAYTNDAPEPRPIRDPDHIPFIEGTAGFQLSPGRALDDSAYHSGGAGMVGSAGDLLLMLETLRKGGAPLLPESLVREMTTNQIGNMPMAFWPGRGFGLGFILLKDPIAAGTPESPGTWRMGGTYGHSWFVDPEQQLSVVAFTNTALEGMSGQFTVDLTEAVYDGIKK</sequence>
<keyword evidence="3" id="KW-1185">Reference proteome</keyword>
<evidence type="ECO:0000259" key="1">
    <source>
        <dbReference type="Pfam" id="PF00144"/>
    </source>
</evidence>
<dbReference type="SUPFAM" id="SSF56601">
    <property type="entry name" value="beta-lactamase/transpeptidase-like"/>
    <property type="match status" value="1"/>
</dbReference>
<dbReference type="Pfam" id="PF00144">
    <property type="entry name" value="Beta-lactamase"/>
    <property type="match status" value="1"/>
</dbReference>
<protein>
    <submittedName>
        <fullName evidence="2">Serine hydrolase</fullName>
    </submittedName>
</protein>
<dbReference type="InterPro" id="IPR001466">
    <property type="entry name" value="Beta-lactam-related"/>
</dbReference>
<dbReference type="KEGG" id="pbk:Back11_13870"/>
<dbReference type="PANTHER" id="PTHR43283">
    <property type="entry name" value="BETA-LACTAMASE-RELATED"/>
    <property type="match status" value="1"/>
</dbReference>
<proteinExistence type="predicted"/>
<dbReference type="EMBL" id="AP019308">
    <property type="protein sequence ID" value="BBH20042.1"/>
    <property type="molecule type" value="Genomic_DNA"/>
</dbReference>
<dbReference type="AlphaFoldDB" id="A0A3G9IP50"/>
<evidence type="ECO:0000313" key="2">
    <source>
        <dbReference type="EMBL" id="BBH20042.1"/>
    </source>
</evidence>
<reference evidence="2 3" key="1">
    <citation type="submission" date="2018-11" db="EMBL/GenBank/DDBJ databases">
        <title>Complete genome sequence of Paenibacillus baekrokdamisoli strain KCTC 33723.</title>
        <authorList>
            <person name="Kang S.W."/>
            <person name="Lee K.C."/>
            <person name="Kim K.K."/>
            <person name="Kim J.S."/>
            <person name="Kim D.S."/>
            <person name="Ko S.H."/>
            <person name="Yang S.H."/>
            <person name="Lee J.S."/>
        </authorList>
    </citation>
    <scope>NUCLEOTIDE SEQUENCE [LARGE SCALE GENOMIC DNA]</scope>
    <source>
        <strain evidence="2 3">KCTC 33723</strain>
    </source>
</reference>
<dbReference type="PANTHER" id="PTHR43283:SF3">
    <property type="entry name" value="BETA-LACTAMASE FAMILY PROTEIN (AFU_ORTHOLOGUE AFUA_5G07500)"/>
    <property type="match status" value="1"/>
</dbReference>
<dbReference type="InterPro" id="IPR012338">
    <property type="entry name" value="Beta-lactam/transpept-like"/>
</dbReference>
<evidence type="ECO:0000313" key="3">
    <source>
        <dbReference type="Proteomes" id="UP000275368"/>
    </source>
</evidence>
<dbReference type="RefSeq" id="WP_375782070.1">
    <property type="nucleotide sequence ID" value="NZ_JACHXC010000007.1"/>
</dbReference>
<dbReference type="Gene3D" id="3.40.710.10">
    <property type="entry name" value="DD-peptidase/beta-lactamase superfamily"/>
    <property type="match status" value="1"/>
</dbReference>
<organism evidence="2 3">
    <name type="scientific">Paenibacillus baekrokdamisoli</name>
    <dbReference type="NCBI Taxonomy" id="1712516"/>
    <lineage>
        <taxon>Bacteria</taxon>
        <taxon>Bacillati</taxon>
        <taxon>Bacillota</taxon>
        <taxon>Bacilli</taxon>
        <taxon>Bacillales</taxon>
        <taxon>Paenibacillaceae</taxon>
        <taxon>Paenibacillus</taxon>
    </lineage>
</organism>
<accession>A0A3G9IP50</accession>
<name>A0A3G9IP50_9BACL</name>
<feature type="domain" description="Beta-lactamase-related" evidence="1">
    <location>
        <begin position="19"/>
        <end position="372"/>
    </location>
</feature>
<dbReference type="Proteomes" id="UP000275368">
    <property type="component" value="Chromosome"/>
</dbReference>
<dbReference type="InterPro" id="IPR050789">
    <property type="entry name" value="Diverse_Enzym_Activities"/>
</dbReference>
<dbReference type="GO" id="GO:0016787">
    <property type="term" value="F:hydrolase activity"/>
    <property type="evidence" value="ECO:0007669"/>
    <property type="project" value="UniProtKB-KW"/>
</dbReference>
<keyword evidence="2" id="KW-0378">Hydrolase</keyword>